<accession>A0A8X6MU53</accession>
<evidence type="ECO:0000256" key="1">
    <source>
        <dbReference type="SAM" id="MobiDB-lite"/>
    </source>
</evidence>
<dbReference type="Proteomes" id="UP000887013">
    <property type="component" value="Unassembled WGS sequence"/>
</dbReference>
<gene>
    <name evidence="2" type="ORF">NPIL_151311</name>
</gene>
<dbReference type="AlphaFoldDB" id="A0A8X6MU53"/>
<sequence>MKENYYPVHHQHQMQKNFKPARPLTDEDLAELKKSAEEEETEDQEDPSQEEEDEGLTLERLAELMRTAKTLQEKAKSWDPYKVC</sequence>
<feature type="region of interest" description="Disordered" evidence="1">
    <location>
        <begin position="1"/>
        <end position="57"/>
    </location>
</feature>
<proteinExistence type="predicted"/>
<organism evidence="2 3">
    <name type="scientific">Nephila pilipes</name>
    <name type="common">Giant wood spider</name>
    <name type="synonym">Nephila maculata</name>
    <dbReference type="NCBI Taxonomy" id="299642"/>
    <lineage>
        <taxon>Eukaryota</taxon>
        <taxon>Metazoa</taxon>
        <taxon>Ecdysozoa</taxon>
        <taxon>Arthropoda</taxon>
        <taxon>Chelicerata</taxon>
        <taxon>Arachnida</taxon>
        <taxon>Araneae</taxon>
        <taxon>Araneomorphae</taxon>
        <taxon>Entelegynae</taxon>
        <taxon>Araneoidea</taxon>
        <taxon>Nephilidae</taxon>
        <taxon>Nephila</taxon>
    </lineage>
</organism>
<name>A0A8X6MU53_NEPPI</name>
<keyword evidence="3" id="KW-1185">Reference proteome</keyword>
<protein>
    <submittedName>
        <fullName evidence="2">Uncharacterized protein</fullName>
    </submittedName>
</protein>
<dbReference type="EMBL" id="BMAW01051022">
    <property type="protein sequence ID" value="GFS78093.1"/>
    <property type="molecule type" value="Genomic_DNA"/>
</dbReference>
<evidence type="ECO:0000313" key="2">
    <source>
        <dbReference type="EMBL" id="GFS78093.1"/>
    </source>
</evidence>
<evidence type="ECO:0000313" key="3">
    <source>
        <dbReference type="Proteomes" id="UP000887013"/>
    </source>
</evidence>
<feature type="compositionally biased region" description="Acidic residues" evidence="1">
    <location>
        <begin position="37"/>
        <end position="56"/>
    </location>
</feature>
<comment type="caution">
    <text evidence="2">The sequence shown here is derived from an EMBL/GenBank/DDBJ whole genome shotgun (WGS) entry which is preliminary data.</text>
</comment>
<reference evidence="2" key="1">
    <citation type="submission" date="2020-08" db="EMBL/GenBank/DDBJ databases">
        <title>Multicomponent nature underlies the extraordinary mechanical properties of spider dragline silk.</title>
        <authorList>
            <person name="Kono N."/>
            <person name="Nakamura H."/>
            <person name="Mori M."/>
            <person name="Yoshida Y."/>
            <person name="Ohtoshi R."/>
            <person name="Malay A.D."/>
            <person name="Moran D.A.P."/>
            <person name="Tomita M."/>
            <person name="Numata K."/>
            <person name="Arakawa K."/>
        </authorList>
    </citation>
    <scope>NUCLEOTIDE SEQUENCE</scope>
</reference>